<protein>
    <submittedName>
        <fullName evidence="1">Uncharacterized protein</fullName>
    </submittedName>
</protein>
<proteinExistence type="predicted"/>
<dbReference type="Proteomes" id="UP001596425">
    <property type="component" value="Unassembled WGS sequence"/>
</dbReference>
<accession>A0ABW1YMN3</accession>
<reference evidence="2" key="1">
    <citation type="journal article" date="2019" name="Int. J. Syst. Evol. Microbiol.">
        <title>The Global Catalogue of Microorganisms (GCM) 10K type strain sequencing project: providing services to taxonomists for standard genome sequencing and annotation.</title>
        <authorList>
            <consortium name="The Broad Institute Genomics Platform"/>
            <consortium name="The Broad Institute Genome Sequencing Center for Infectious Disease"/>
            <person name="Wu L."/>
            <person name="Ma J."/>
        </authorList>
    </citation>
    <scope>NUCLEOTIDE SEQUENCE [LARGE SCALE GENOMIC DNA]</scope>
    <source>
        <strain evidence="2">CGMCC 1.13718</strain>
    </source>
</reference>
<dbReference type="EMBL" id="JBHSVR010000001">
    <property type="protein sequence ID" value="MFC6634006.1"/>
    <property type="molecule type" value="Genomic_DNA"/>
</dbReference>
<organism evidence="1 2">
    <name type="scientific">Microbulbifer taiwanensis</name>
    <dbReference type="NCBI Taxonomy" id="986746"/>
    <lineage>
        <taxon>Bacteria</taxon>
        <taxon>Pseudomonadati</taxon>
        <taxon>Pseudomonadota</taxon>
        <taxon>Gammaproteobacteria</taxon>
        <taxon>Cellvibrionales</taxon>
        <taxon>Microbulbiferaceae</taxon>
        <taxon>Microbulbifer</taxon>
    </lineage>
</organism>
<gene>
    <name evidence="1" type="ORF">ACFQBM_11965</name>
</gene>
<sequence>MCNFHISSSFRRRPDCVGMDAVASIRAANGPKGVAQERHLIQVPPNWIPACAGMT</sequence>
<dbReference type="RefSeq" id="WP_377516623.1">
    <property type="nucleotide sequence ID" value="NZ_JBHSVR010000001.1"/>
</dbReference>
<keyword evidence="2" id="KW-1185">Reference proteome</keyword>
<evidence type="ECO:0000313" key="2">
    <source>
        <dbReference type="Proteomes" id="UP001596425"/>
    </source>
</evidence>
<evidence type="ECO:0000313" key="1">
    <source>
        <dbReference type="EMBL" id="MFC6634006.1"/>
    </source>
</evidence>
<name>A0ABW1YMN3_9GAMM</name>
<comment type="caution">
    <text evidence="1">The sequence shown here is derived from an EMBL/GenBank/DDBJ whole genome shotgun (WGS) entry which is preliminary data.</text>
</comment>